<accession>D0LRN3</accession>
<proteinExistence type="predicted"/>
<keyword evidence="5" id="KW-0031">Aminopeptidase</keyword>
<evidence type="ECO:0000313" key="6">
    <source>
        <dbReference type="Proteomes" id="UP000001880"/>
    </source>
</evidence>
<dbReference type="EMBL" id="CP001804">
    <property type="protein sequence ID" value="ACY19025.1"/>
    <property type="molecule type" value="Genomic_DNA"/>
</dbReference>
<dbReference type="SUPFAM" id="SSF53474">
    <property type="entry name" value="alpha/beta-Hydrolases"/>
    <property type="match status" value="1"/>
</dbReference>
<evidence type="ECO:0000313" key="5">
    <source>
        <dbReference type="EMBL" id="ACY19025.1"/>
    </source>
</evidence>
<feature type="signal peptide" evidence="4">
    <location>
        <begin position="1"/>
        <end position="47"/>
    </location>
</feature>
<dbReference type="InterPro" id="IPR008761">
    <property type="entry name" value="Peptidase_S37"/>
</dbReference>
<keyword evidence="3" id="KW-0378">Hydrolase</keyword>
<dbReference type="GO" id="GO:0004177">
    <property type="term" value="F:aminopeptidase activity"/>
    <property type="evidence" value="ECO:0007669"/>
    <property type="project" value="UniProtKB-KW"/>
</dbReference>
<name>D0LRN3_HALO1</name>
<feature type="chain" id="PRO_5003010827" evidence="4">
    <location>
        <begin position="48"/>
        <end position="506"/>
    </location>
</feature>
<dbReference type="InterPro" id="IPR029058">
    <property type="entry name" value="AB_hydrolase_fold"/>
</dbReference>
<dbReference type="GO" id="GO:0006508">
    <property type="term" value="P:proteolysis"/>
    <property type="evidence" value="ECO:0007669"/>
    <property type="project" value="UniProtKB-KW"/>
</dbReference>
<evidence type="ECO:0000256" key="4">
    <source>
        <dbReference type="SAM" id="SignalP"/>
    </source>
</evidence>
<dbReference type="GO" id="GO:0008239">
    <property type="term" value="F:dipeptidyl-peptidase activity"/>
    <property type="evidence" value="ECO:0007669"/>
    <property type="project" value="TreeGrafter"/>
</dbReference>
<dbReference type="ESTHER" id="halo1-d0lrn3">
    <property type="family name" value="Peptidase_S37"/>
</dbReference>
<keyword evidence="2 4" id="KW-0732">Signal</keyword>
<reference evidence="5 6" key="1">
    <citation type="journal article" date="2010" name="Stand. Genomic Sci.">
        <title>Complete genome sequence of Haliangium ochraceum type strain (SMP-2).</title>
        <authorList>
            <consortium name="US DOE Joint Genome Institute (JGI-PGF)"/>
            <person name="Ivanova N."/>
            <person name="Daum C."/>
            <person name="Lang E."/>
            <person name="Abt B."/>
            <person name="Kopitz M."/>
            <person name="Saunders E."/>
            <person name="Lapidus A."/>
            <person name="Lucas S."/>
            <person name="Glavina Del Rio T."/>
            <person name="Nolan M."/>
            <person name="Tice H."/>
            <person name="Copeland A."/>
            <person name="Cheng J.F."/>
            <person name="Chen F."/>
            <person name="Bruce D."/>
            <person name="Goodwin L."/>
            <person name="Pitluck S."/>
            <person name="Mavromatis K."/>
            <person name="Pati A."/>
            <person name="Mikhailova N."/>
            <person name="Chen A."/>
            <person name="Palaniappan K."/>
            <person name="Land M."/>
            <person name="Hauser L."/>
            <person name="Chang Y.J."/>
            <person name="Jeffries C.D."/>
            <person name="Detter J.C."/>
            <person name="Brettin T."/>
            <person name="Rohde M."/>
            <person name="Goker M."/>
            <person name="Bristow J."/>
            <person name="Markowitz V."/>
            <person name="Eisen J.A."/>
            <person name="Hugenholtz P."/>
            <person name="Kyrpides N.C."/>
            <person name="Klenk H.P."/>
        </authorList>
    </citation>
    <scope>NUCLEOTIDE SEQUENCE [LARGE SCALE GENOMIC DNA]</scope>
    <source>
        <strain evidence="6">DSM 14365 / CIP 107738 / JCM 11303 / AJ 13395 / SMP-2</strain>
    </source>
</reference>
<dbReference type="Proteomes" id="UP000001880">
    <property type="component" value="Chromosome"/>
</dbReference>
<evidence type="ECO:0000256" key="1">
    <source>
        <dbReference type="ARBA" id="ARBA00022670"/>
    </source>
</evidence>
<dbReference type="eggNOG" id="COG1073">
    <property type="taxonomic scope" value="Bacteria"/>
</dbReference>
<keyword evidence="1" id="KW-0645">Protease</keyword>
<evidence type="ECO:0000256" key="3">
    <source>
        <dbReference type="ARBA" id="ARBA00022801"/>
    </source>
</evidence>
<organism evidence="5 6">
    <name type="scientific">Haliangium ochraceum (strain DSM 14365 / JCM 11303 / SMP-2)</name>
    <dbReference type="NCBI Taxonomy" id="502025"/>
    <lineage>
        <taxon>Bacteria</taxon>
        <taxon>Pseudomonadati</taxon>
        <taxon>Myxococcota</taxon>
        <taxon>Polyangia</taxon>
        <taxon>Haliangiales</taxon>
        <taxon>Kofleriaceae</taxon>
        <taxon>Haliangium</taxon>
    </lineage>
</organism>
<dbReference type="Pfam" id="PF05576">
    <property type="entry name" value="Peptidase_S37"/>
    <property type="match status" value="1"/>
</dbReference>
<dbReference type="PANTHER" id="PTHR11010">
    <property type="entry name" value="PROTEASE S28 PRO-X CARBOXYPEPTIDASE-RELATED"/>
    <property type="match status" value="1"/>
</dbReference>
<dbReference type="HOGENOM" id="CLU_039283_0_0_7"/>
<dbReference type="RefSeq" id="WP_012831617.1">
    <property type="nucleotide sequence ID" value="NC_013440.1"/>
</dbReference>
<protein>
    <submittedName>
        <fullName evidence="5">Peptidase S37 tripeptidyl aminopeptidase</fullName>
    </submittedName>
</protein>
<dbReference type="Gene3D" id="3.40.50.1820">
    <property type="entry name" value="alpha/beta hydrolase"/>
    <property type="match status" value="1"/>
</dbReference>
<dbReference type="PANTHER" id="PTHR11010:SF38">
    <property type="entry name" value="LYSOSOMAL PRO-X CARBOXYPEPTIDASE"/>
    <property type="match status" value="1"/>
</dbReference>
<evidence type="ECO:0000256" key="2">
    <source>
        <dbReference type="ARBA" id="ARBA00022729"/>
    </source>
</evidence>
<sequence length="506" mass="55871">MLARAPWSSSQCAPRRDRSAVRRPCARVAHAAAHACLLACLAASVLACTGPESGDDERDIAELLAEVPGFVAVEELPARPGSYGRAFAIVLEQPVDHAAAEGARFQQHITLAHVDRDAPMVLASTGYHNYLGTTPSEPTYLLNANQVAVEHRYFGDSRPEPTDWSYLTVEQAAADHHRVVELLRPIYSGDWVSTGLSKGGVTSLLHRRYYPDDVTATVAYVAPVSFSVFDERYRTFFDDLDEQLAEISDGPACKQRVRDLQRELLLHRDEVEDFFAEQAALVESSFERVGGLQRVLEVAIVEMEFSYWQYFGLDSCSGTPGASAPLESMAGFLALVNDPLGMADGSTALFEPYYYQVLTELGYPLVPLAHIEDLLIYDYAESLHYFLPEEVEMQQPAPPFDPAPMRELFDWVRDQGERVIVVYGGQDPWTGGAFELAGDDTAFVVLPRENHGAQLLNSNDRSAVQLLQSWVPPFQANTGANRDAGVAPAVRSLGTELPRPRPRLGW</sequence>
<keyword evidence="6" id="KW-1185">Reference proteome</keyword>
<gene>
    <name evidence="5" type="ordered locus">Hoch_6557</name>
</gene>
<dbReference type="KEGG" id="hoh:Hoch_6557"/>
<dbReference type="STRING" id="502025.Hoch_6557"/>
<dbReference type="AlphaFoldDB" id="D0LRN3"/>